<evidence type="ECO:0000256" key="5">
    <source>
        <dbReference type="ARBA" id="ARBA00022832"/>
    </source>
</evidence>
<evidence type="ECO:0000313" key="13">
    <source>
        <dbReference type="Proteomes" id="UP000095283"/>
    </source>
</evidence>
<keyword evidence="5" id="KW-0276">Fatty acid metabolism</keyword>
<evidence type="ECO:0000256" key="2">
    <source>
        <dbReference type="ARBA" id="ARBA00005005"/>
    </source>
</evidence>
<feature type="domain" description="3-hydroxyacyl-CoA dehydrogenase C-terminal" evidence="11">
    <location>
        <begin position="162"/>
        <end position="228"/>
    </location>
</feature>
<dbReference type="InterPro" id="IPR052242">
    <property type="entry name" value="Mito_3-hydroxyacyl-CoA_DH"/>
</dbReference>
<comment type="similarity">
    <text evidence="3">Belongs to the 3-hydroxyacyl-CoA dehydrogenase family.</text>
</comment>
<reference evidence="14" key="1">
    <citation type="submission" date="2016-11" db="UniProtKB">
        <authorList>
            <consortium name="WormBaseParasite"/>
        </authorList>
    </citation>
    <scope>IDENTIFICATION</scope>
</reference>
<feature type="domain" description="3-hydroxyacyl-CoA dehydrogenase NAD binding" evidence="12">
    <location>
        <begin position="14"/>
        <end position="110"/>
    </location>
</feature>
<dbReference type="PIRSF" id="PIRSF000105">
    <property type="entry name" value="HCDH"/>
    <property type="match status" value="1"/>
</dbReference>
<dbReference type="InterPro" id="IPR036291">
    <property type="entry name" value="NAD(P)-bd_dom_sf"/>
</dbReference>
<dbReference type="EC" id="1.1.1.35" evidence="4"/>
<dbReference type="Pfam" id="PF02737">
    <property type="entry name" value="3HCDH_N"/>
    <property type="match status" value="1"/>
</dbReference>
<dbReference type="InterPro" id="IPR006108">
    <property type="entry name" value="3HC_DH_C"/>
</dbReference>
<dbReference type="PANTHER" id="PTHR43561:SF1">
    <property type="entry name" value="HYDROXY-ACYL-COA DEHYDROGENASE"/>
    <property type="match status" value="1"/>
</dbReference>
<evidence type="ECO:0000259" key="12">
    <source>
        <dbReference type="Pfam" id="PF02737"/>
    </source>
</evidence>
<comment type="catalytic activity">
    <reaction evidence="10">
        <text>a (3S)-3-hydroxyacyl-CoA + NAD(+) = a 3-oxoacyl-CoA + NADH + H(+)</text>
        <dbReference type="Rhea" id="RHEA:22432"/>
        <dbReference type="ChEBI" id="CHEBI:15378"/>
        <dbReference type="ChEBI" id="CHEBI:57318"/>
        <dbReference type="ChEBI" id="CHEBI:57540"/>
        <dbReference type="ChEBI" id="CHEBI:57945"/>
        <dbReference type="ChEBI" id="CHEBI:90726"/>
        <dbReference type="EC" id="1.1.1.35"/>
    </reaction>
</comment>
<dbReference type="InterPro" id="IPR022694">
    <property type="entry name" value="3-OHacyl-CoA_DH"/>
</dbReference>
<name>A0A1I7XFF6_HETBA</name>
<evidence type="ECO:0000256" key="4">
    <source>
        <dbReference type="ARBA" id="ARBA00013000"/>
    </source>
</evidence>
<evidence type="ECO:0000256" key="6">
    <source>
        <dbReference type="ARBA" id="ARBA00023002"/>
    </source>
</evidence>
<dbReference type="WBParaSite" id="Hba_16461">
    <property type="protein sequence ID" value="Hba_16461"/>
    <property type="gene ID" value="Hba_16461"/>
</dbReference>
<comment type="pathway">
    <text evidence="2">Lipid metabolism; fatty acid beta-oxidation.</text>
</comment>
<dbReference type="AlphaFoldDB" id="A0A1I7XFF6"/>
<dbReference type="Gene3D" id="1.10.1040.10">
    <property type="entry name" value="N-(1-d-carboxylethyl)-l-norvaline Dehydrogenase, domain 2"/>
    <property type="match status" value="2"/>
</dbReference>
<accession>A0A1I7XFF6</accession>
<evidence type="ECO:0000256" key="7">
    <source>
        <dbReference type="ARBA" id="ARBA00023027"/>
    </source>
</evidence>
<dbReference type="InterPro" id="IPR006176">
    <property type="entry name" value="3-OHacyl-CoA_DH_NAD-bd"/>
</dbReference>
<keyword evidence="13" id="KW-1185">Reference proteome</keyword>
<evidence type="ECO:0000259" key="11">
    <source>
        <dbReference type="Pfam" id="PF00725"/>
    </source>
</evidence>
<comment type="subcellular location">
    <subcellularLocation>
        <location evidence="1">Mitochondrion matrix</location>
    </subcellularLocation>
</comment>
<evidence type="ECO:0000256" key="1">
    <source>
        <dbReference type="ARBA" id="ARBA00004305"/>
    </source>
</evidence>
<dbReference type="SUPFAM" id="SSF51735">
    <property type="entry name" value="NAD(P)-binding Rossmann-fold domains"/>
    <property type="match status" value="1"/>
</dbReference>
<dbReference type="InterPro" id="IPR013328">
    <property type="entry name" value="6PGD_dom2"/>
</dbReference>
<feature type="domain" description="3-hydroxyacyl-CoA dehydrogenase C-terminal" evidence="11">
    <location>
        <begin position="114"/>
        <end position="147"/>
    </location>
</feature>
<organism evidence="13 14">
    <name type="scientific">Heterorhabditis bacteriophora</name>
    <name type="common">Entomopathogenic nematode worm</name>
    <dbReference type="NCBI Taxonomy" id="37862"/>
    <lineage>
        <taxon>Eukaryota</taxon>
        <taxon>Metazoa</taxon>
        <taxon>Ecdysozoa</taxon>
        <taxon>Nematoda</taxon>
        <taxon>Chromadorea</taxon>
        <taxon>Rhabditida</taxon>
        <taxon>Rhabditina</taxon>
        <taxon>Rhabditomorpha</taxon>
        <taxon>Strongyloidea</taxon>
        <taxon>Heterorhabditidae</taxon>
        <taxon>Heterorhabditis</taxon>
    </lineage>
</organism>
<evidence type="ECO:0000256" key="9">
    <source>
        <dbReference type="ARBA" id="ARBA00023128"/>
    </source>
</evidence>
<evidence type="ECO:0000313" key="14">
    <source>
        <dbReference type="WBParaSite" id="Hba_16461"/>
    </source>
</evidence>
<sequence>MVNCSAQSRPNNIVAVLGCGLMGSGITQVCISSGFTVNLFGRSETKLLEAQKQIKWGLTKILTKMKGNPVTDEEKYVIFQGISQLRLCTDIENTVHDADIIIEAVVENLDDTPGFIVNRLLVPYLIDSIRMLERGDASKEDIDAGMPLTCFISQIFKKQCLAMRCGTSYPMGPLELCDYVGLDTIANVMDVWRVSMPYDSRFAPCVLLDKLVSEGKLGRKTKQGFYTY</sequence>
<proteinExistence type="inferred from homology"/>
<keyword evidence="6" id="KW-0560">Oxidoreductase</keyword>
<keyword evidence="9" id="KW-0496">Mitochondrion</keyword>
<dbReference type="Proteomes" id="UP000095283">
    <property type="component" value="Unplaced"/>
</dbReference>
<dbReference type="GO" id="GO:0005759">
    <property type="term" value="C:mitochondrial matrix"/>
    <property type="evidence" value="ECO:0007669"/>
    <property type="project" value="UniProtKB-SubCell"/>
</dbReference>
<dbReference type="InterPro" id="IPR006180">
    <property type="entry name" value="3-OHacyl-CoA_DH_CS"/>
</dbReference>
<dbReference type="InterPro" id="IPR008927">
    <property type="entry name" value="6-PGluconate_DH-like_C_sf"/>
</dbReference>
<evidence type="ECO:0000256" key="8">
    <source>
        <dbReference type="ARBA" id="ARBA00023098"/>
    </source>
</evidence>
<keyword evidence="8" id="KW-0443">Lipid metabolism</keyword>
<dbReference type="Gene3D" id="3.40.50.720">
    <property type="entry name" value="NAD(P)-binding Rossmann-like Domain"/>
    <property type="match status" value="1"/>
</dbReference>
<dbReference type="PROSITE" id="PS00067">
    <property type="entry name" value="3HCDH"/>
    <property type="match status" value="1"/>
</dbReference>
<keyword evidence="7" id="KW-0520">NAD</keyword>
<protein>
    <recommendedName>
        <fullName evidence="4">3-hydroxyacyl-CoA dehydrogenase</fullName>
        <ecNumber evidence="4">1.1.1.35</ecNumber>
    </recommendedName>
</protein>
<dbReference type="GO" id="GO:0070403">
    <property type="term" value="F:NAD+ binding"/>
    <property type="evidence" value="ECO:0007669"/>
    <property type="project" value="InterPro"/>
</dbReference>
<evidence type="ECO:0000256" key="10">
    <source>
        <dbReference type="ARBA" id="ARBA00049556"/>
    </source>
</evidence>
<dbReference type="GO" id="GO:0003857">
    <property type="term" value="F:(3S)-3-hydroxyacyl-CoA dehydrogenase (NAD+) activity"/>
    <property type="evidence" value="ECO:0007669"/>
    <property type="project" value="UniProtKB-EC"/>
</dbReference>
<dbReference type="Pfam" id="PF00725">
    <property type="entry name" value="3HCDH"/>
    <property type="match status" value="2"/>
</dbReference>
<dbReference type="GO" id="GO:0006635">
    <property type="term" value="P:fatty acid beta-oxidation"/>
    <property type="evidence" value="ECO:0007669"/>
    <property type="project" value="TreeGrafter"/>
</dbReference>
<dbReference type="SUPFAM" id="SSF48179">
    <property type="entry name" value="6-phosphogluconate dehydrogenase C-terminal domain-like"/>
    <property type="match status" value="2"/>
</dbReference>
<dbReference type="PANTHER" id="PTHR43561">
    <property type="match status" value="1"/>
</dbReference>
<evidence type="ECO:0000256" key="3">
    <source>
        <dbReference type="ARBA" id="ARBA00009463"/>
    </source>
</evidence>